<evidence type="ECO:0000256" key="1">
    <source>
        <dbReference type="SAM" id="MobiDB-lite"/>
    </source>
</evidence>
<reference evidence="4" key="1">
    <citation type="journal article" date="2019" name="Int. J. Syst. Evol. Microbiol.">
        <title>The Global Catalogue of Microorganisms (GCM) 10K type strain sequencing project: providing services to taxonomists for standard genome sequencing and annotation.</title>
        <authorList>
            <consortium name="The Broad Institute Genomics Platform"/>
            <consortium name="The Broad Institute Genome Sequencing Center for Infectious Disease"/>
            <person name="Wu L."/>
            <person name="Ma J."/>
        </authorList>
    </citation>
    <scope>NUCLEOTIDE SEQUENCE [LARGE SCALE GENOMIC DNA]</scope>
    <source>
        <strain evidence="4">CECT 7698</strain>
    </source>
</reference>
<keyword evidence="2" id="KW-0472">Membrane</keyword>
<keyword evidence="2" id="KW-0812">Transmembrane</keyword>
<dbReference type="Proteomes" id="UP001595579">
    <property type="component" value="Unassembled WGS sequence"/>
</dbReference>
<dbReference type="RefSeq" id="WP_386771697.1">
    <property type="nucleotide sequence ID" value="NZ_JBHRUG010000009.1"/>
</dbReference>
<evidence type="ECO:0000256" key="2">
    <source>
        <dbReference type="SAM" id="Phobius"/>
    </source>
</evidence>
<keyword evidence="4" id="KW-1185">Reference proteome</keyword>
<evidence type="ECO:0000313" key="4">
    <source>
        <dbReference type="Proteomes" id="UP001595579"/>
    </source>
</evidence>
<dbReference type="EMBL" id="JBHRUG010000009">
    <property type="protein sequence ID" value="MFC3282693.1"/>
    <property type="molecule type" value="Genomic_DNA"/>
</dbReference>
<keyword evidence="2" id="KW-1133">Transmembrane helix</keyword>
<feature type="region of interest" description="Disordered" evidence="1">
    <location>
        <begin position="1"/>
        <end position="20"/>
    </location>
</feature>
<organism evidence="3 4">
    <name type="scientific">Litchfieldella rifensis</name>
    <dbReference type="NCBI Taxonomy" id="762643"/>
    <lineage>
        <taxon>Bacteria</taxon>
        <taxon>Pseudomonadati</taxon>
        <taxon>Pseudomonadota</taxon>
        <taxon>Gammaproteobacteria</taxon>
        <taxon>Oceanospirillales</taxon>
        <taxon>Halomonadaceae</taxon>
        <taxon>Litchfieldella</taxon>
    </lineage>
</organism>
<sequence length="55" mass="6006">MPIRKSLHGATRRARHGARQRRAPVSFDRWLDRLVAIAVSTALLVGGVALAVAFL</sequence>
<accession>A0ABV7LJR1</accession>
<gene>
    <name evidence="3" type="ORF">ACFOEV_03625</name>
</gene>
<protein>
    <submittedName>
        <fullName evidence="3">Uncharacterized protein</fullName>
    </submittedName>
</protein>
<comment type="caution">
    <text evidence="3">The sequence shown here is derived from an EMBL/GenBank/DDBJ whole genome shotgun (WGS) entry which is preliminary data.</text>
</comment>
<name>A0ABV7LJR1_9GAMM</name>
<evidence type="ECO:0000313" key="3">
    <source>
        <dbReference type="EMBL" id="MFC3282693.1"/>
    </source>
</evidence>
<feature type="transmembrane region" description="Helical" evidence="2">
    <location>
        <begin position="34"/>
        <end position="54"/>
    </location>
</feature>
<proteinExistence type="predicted"/>